<name>A0A5U3IYX1_SALER</name>
<dbReference type="PANTHER" id="PTHR22916">
    <property type="entry name" value="GLYCOSYLTRANSFERASE"/>
    <property type="match status" value="1"/>
</dbReference>
<dbReference type="CDD" id="cd00761">
    <property type="entry name" value="Glyco_tranf_GTA_type"/>
    <property type="match status" value="1"/>
</dbReference>
<comment type="caution">
    <text evidence="2">The sequence shown here is derived from an EMBL/GenBank/DDBJ whole genome shotgun (WGS) entry which is preliminary data.</text>
</comment>
<dbReference type="InterPro" id="IPR001173">
    <property type="entry name" value="Glyco_trans_2-like"/>
</dbReference>
<accession>A0A5U3IYX1</accession>
<feature type="domain" description="Glycosyltransferase 2-like" evidence="1">
    <location>
        <begin position="12"/>
        <end position="136"/>
    </location>
</feature>
<dbReference type="InterPro" id="IPR029044">
    <property type="entry name" value="Nucleotide-diphossugar_trans"/>
</dbReference>
<dbReference type="SUPFAM" id="SSF53448">
    <property type="entry name" value="Nucleotide-diphospho-sugar transferases"/>
    <property type="match status" value="1"/>
</dbReference>
<reference evidence="2" key="1">
    <citation type="submission" date="2018-07" db="EMBL/GenBank/DDBJ databases">
        <authorList>
            <consortium name="GenomeTrakr network: Whole genome sequencing for foodborne pathogen traceback"/>
        </authorList>
    </citation>
    <scope>NUCLEOTIDE SEQUENCE [LARGE SCALE GENOMIC DNA]</scope>
    <source>
        <strain evidence="2">FDA00008842</strain>
    </source>
</reference>
<dbReference type="PANTHER" id="PTHR22916:SF3">
    <property type="entry name" value="UDP-GLCNAC:BETAGAL BETA-1,3-N-ACETYLGLUCOSAMINYLTRANSFERASE-LIKE PROTEIN 1"/>
    <property type="match status" value="1"/>
</dbReference>
<proteinExistence type="predicted"/>
<dbReference type="AlphaFoldDB" id="A0A5U3IYX1"/>
<sequence length="338" mass="39386">MESNVSLAPKVSVIIAMYNASPYIEQCINSISLQTLTEIEIICVDDHSSDGTVNIVNQLMSNDKRIQLIQLQKNIGAGGARNVGLTIAKGKYLSFLDADDMFHCNMLQHAYEKAFKHDLDVVVFKSSGFDHLTGEYISIDYSIRSDLLPESDVFSPDDVNKDFFHLYVWWAWDKLFKREHITKQNIQFQEIRTTNDLLFTVKAIITAKKISCLDEVLVWQRQKNPDSLSNTRNLSYNCCLIALREVQKFLEINGLYSKYKDDFQNYAVAFCFWHLTTIQNESFIPLYDDIAYYFKNNVQCFYYPHLRPFYCEVTTLSAIEYLFRLKDRKYHFLPGVFT</sequence>
<dbReference type="Pfam" id="PF00535">
    <property type="entry name" value="Glycos_transf_2"/>
    <property type="match status" value="1"/>
</dbReference>
<dbReference type="GO" id="GO:0016758">
    <property type="term" value="F:hexosyltransferase activity"/>
    <property type="evidence" value="ECO:0007669"/>
    <property type="project" value="UniProtKB-ARBA"/>
</dbReference>
<protein>
    <submittedName>
        <fullName evidence="2">Glycosyltransferase</fullName>
    </submittedName>
</protein>
<organism evidence="2">
    <name type="scientific">Salmonella enterica</name>
    <name type="common">Salmonella choleraesuis</name>
    <dbReference type="NCBI Taxonomy" id="28901"/>
    <lineage>
        <taxon>Bacteria</taxon>
        <taxon>Pseudomonadati</taxon>
        <taxon>Pseudomonadota</taxon>
        <taxon>Gammaproteobacteria</taxon>
        <taxon>Enterobacterales</taxon>
        <taxon>Enterobacteriaceae</taxon>
        <taxon>Salmonella</taxon>
    </lineage>
</organism>
<dbReference type="EMBL" id="AAGLUV010000033">
    <property type="protein sequence ID" value="EBP4586484.1"/>
    <property type="molecule type" value="Genomic_DNA"/>
</dbReference>
<dbReference type="Proteomes" id="UP000839610">
    <property type="component" value="Unassembled WGS sequence"/>
</dbReference>
<dbReference type="Gene3D" id="3.90.550.10">
    <property type="entry name" value="Spore Coat Polysaccharide Biosynthesis Protein SpsA, Chain A"/>
    <property type="match status" value="1"/>
</dbReference>
<keyword evidence="2" id="KW-0808">Transferase</keyword>
<evidence type="ECO:0000313" key="2">
    <source>
        <dbReference type="EMBL" id="EBP4586484.1"/>
    </source>
</evidence>
<evidence type="ECO:0000259" key="1">
    <source>
        <dbReference type="Pfam" id="PF00535"/>
    </source>
</evidence>
<gene>
    <name evidence="2" type="ORF">VH79_25595</name>
</gene>